<dbReference type="InterPro" id="IPR046806">
    <property type="entry name" value="MrpA_C/MbhE"/>
</dbReference>
<feature type="transmembrane region" description="Helical" evidence="11">
    <location>
        <begin position="775"/>
        <end position="793"/>
    </location>
</feature>
<dbReference type="Pfam" id="PF00361">
    <property type="entry name" value="Proton_antipo_M"/>
    <property type="match status" value="1"/>
</dbReference>
<evidence type="ECO:0000313" key="17">
    <source>
        <dbReference type="EMBL" id="MBB0230551.1"/>
    </source>
</evidence>
<feature type="transmembrane region" description="Helical" evidence="11">
    <location>
        <begin position="559"/>
        <end position="578"/>
    </location>
</feature>
<feature type="transmembrane region" description="Helical" evidence="11">
    <location>
        <begin position="590"/>
        <end position="611"/>
    </location>
</feature>
<protein>
    <submittedName>
        <fullName evidence="17">DUF4040 domain-containing protein</fullName>
    </submittedName>
</protein>
<evidence type="ECO:0000256" key="8">
    <source>
        <dbReference type="ARBA" id="ARBA00023136"/>
    </source>
</evidence>
<evidence type="ECO:0000256" key="10">
    <source>
        <dbReference type="SAM" id="MobiDB-lite"/>
    </source>
</evidence>
<evidence type="ECO:0000259" key="12">
    <source>
        <dbReference type="Pfam" id="PF00361"/>
    </source>
</evidence>
<feature type="domain" description="MrpA C-terminal/MbhD" evidence="15">
    <location>
        <begin position="600"/>
        <end position="664"/>
    </location>
</feature>
<comment type="subcellular location">
    <subcellularLocation>
        <location evidence="1">Cell membrane</location>
        <topology evidence="1">Multi-pass membrane protein</topology>
    </subcellularLocation>
    <subcellularLocation>
        <location evidence="9">Membrane</location>
        <topology evidence="9">Multi-pass membrane protein</topology>
    </subcellularLocation>
</comment>
<dbReference type="EMBL" id="VKHS01000303">
    <property type="protein sequence ID" value="MBB0230551.1"/>
    <property type="molecule type" value="Genomic_DNA"/>
</dbReference>
<comment type="caution">
    <text evidence="17">The sequence shown here is derived from an EMBL/GenBank/DDBJ whole genome shotgun (WGS) entry which is preliminary data.</text>
</comment>
<dbReference type="PRINTS" id="PR01434">
    <property type="entry name" value="NADHDHGNASE5"/>
</dbReference>
<sequence>MPLFLAPAAMIGLACLVPLLDRRLGRDTGYVLAAGFLAVGALLLGRAPWGADERVVTAELPWLPALGVTAELRLDGLAAMFCLLILGVGALIMAYCARYLSEHGNHRAVYTLLTLFAGAMLGLVMASDIILLVVFWELTTICSYFLIGDAGPHAVRAARKAFLVTASGGLALLAGMVLLAVAAGTTDLALILSDPEAVLASPLAPAIGALIIVAAVTKSALVPAHSWLPGAMAAITPVSAYLHAATMVKAGIYLLMRFSALFSGETAWSAALLVIGLVSAVFGAAWALRQHDLKRLLAYSTVSQLGLLTAAIGVGTPTALSAAILHTMAHALFKATLFMLVGIIDHEAGSRDIRELSGLWRVMPVTAAMTGLAGLSMAGVPPMLGFVSKEYLFQGFLDADVTPWAGVTAGAIAVGASALTFAYGLRIFYGAFGGPTVQTELYEPARAFLAPAAFAALLGLVLGPAVGLLNTIVGRSLIDVYPTAGEVSFSFWHGLSPELAMSAITIAIGMGLFLARARVERTLLRIPVPGDLFERGYEGLLRFGALVGRPDRTGSPASILVRPVLGLIALGAAAAVALDNGPLPGLVGDHSAAADWPILVLLAIVVLGCVVTGSALTALALLGTAGLVVALWFLLAGAPDVAMTLLLVEVLTAVVAVLVLTRLPARFRRPRAGRAVGSAVVAVVAGLVAAGAALAFTGSREISPLGDYFLRRAEPETGGRNVVNTILVDFRGLDTLGEAAVLGAVTLGLLMLLGSRSVPNAGRTAPSEDSLVMRVAFRMLAPVMLLLSAYLFLRGHYQPGGGFIAALVAGTAIAFGYLASGRTPGRGSRLLRPGPLTAGGLILSILTALTATFTGAAFFTPLRGSLDLPVLGYVPLTSSLVFDLGIYLFVLGLVLAAVDRLGDGLPGGFDPSRGSGGSGGSGSPVRAAAADPDDGPAPEPDTPTAEAVESTGEAHR</sequence>
<keyword evidence="3" id="KW-0050">Antiport</keyword>
<accession>A0A7W3T4B7</accession>
<feature type="transmembrane region" description="Helical" evidence="11">
    <location>
        <begin position="320"/>
        <end position="344"/>
    </location>
</feature>
<feature type="transmembrane region" description="Helical" evidence="11">
    <location>
        <begin position="161"/>
        <end position="183"/>
    </location>
</feature>
<feature type="transmembrane region" description="Helical" evidence="11">
    <location>
        <begin position="296"/>
        <end position="314"/>
    </location>
</feature>
<feature type="transmembrane region" description="Helical" evidence="11">
    <location>
        <begin position="489"/>
        <end position="515"/>
    </location>
</feature>
<evidence type="ECO:0000259" key="14">
    <source>
        <dbReference type="Pfam" id="PF04039"/>
    </source>
</evidence>
<dbReference type="AlphaFoldDB" id="A0A7W3T4B7"/>
<proteinExistence type="predicted"/>
<feature type="transmembrane region" description="Helical" evidence="11">
    <location>
        <begin position="840"/>
        <end position="860"/>
    </location>
</feature>
<feature type="region of interest" description="Disordered" evidence="10">
    <location>
        <begin position="909"/>
        <end position="956"/>
    </location>
</feature>
<feature type="transmembrane region" description="Helical" evidence="11">
    <location>
        <begin position="880"/>
        <end position="898"/>
    </location>
</feature>
<feature type="transmembrane region" description="Helical" evidence="11">
    <location>
        <begin position="29"/>
        <end position="49"/>
    </location>
</feature>
<dbReference type="Proteomes" id="UP000530234">
    <property type="component" value="Unassembled WGS sequence"/>
</dbReference>
<feature type="transmembrane region" description="Helical" evidence="11">
    <location>
        <begin position="108"/>
        <end position="124"/>
    </location>
</feature>
<feature type="domain" description="Na+/H+ antiporter MnhB subunit-related protein" evidence="14">
    <location>
        <begin position="772"/>
        <end position="895"/>
    </location>
</feature>
<dbReference type="GO" id="GO:0015297">
    <property type="term" value="F:antiporter activity"/>
    <property type="evidence" value="ECO:0007669"/>
    <property type="project" value="UniProtKB-KW"/>
</dbReference>
<gene>
    <name evidence="17" type="ORF">FOE67_13760</name>
</gene>
<keyword evidence="7" id="KW-0406">Ion transport</keyword>
<keyword evidence="8 11" id="KW-0472">Membrane</keyword>
<feature type="domain" description="MrpA C-terminal/MbhE" evidence="16">
    <location>
        <begin position="677"/>
        <end position="754"/>
    </location>
</feature>
<evidence type="ECO:0000256" key="11">
    <source>
        <dbReference type="SAM" id="Phobius"/>
    </source>
</evidence>
<evidence type="ECO:0000256" key="1">
    <source>
        <dbReference type="ARBA" id="ARBA00004651"/>
    </source>
</evidence>
<keyword evidence="5 9" id="KW-0812">Transmembrane</keyword>
<feature type="transmembrane region" description="Helical" evidence="11">
    <location>
        <begin position="448"/>
        <end position="469"/>
    </location>
</feature>
<name>A0A7W3T4B7_9ACTN</name>
<dbReference type="RefSeq" id="WP_182664113.1">
    <property type="nucleotide sequence ID" value="NZ_VKHS01000303.1"/>
</dbReference>
<dbReference type="Pfam" id="PF00662">
    <property type="entry name" value="Proton_antipo_N"/>
    <property type="match status" value="1"/>
</dbReference>
<reference evidence="18" key="1">
    <citation type="submission" date="2019-10" db="EMBL/GenBank/DDBJ databases">
        <title>Streptomyces sp. nov., a novel actinobacterium isolated from alkaline environment.</title>
        <authorList>
            <person name="Golinska P."/>
        </authorList>
    </citation>
    <scope>NUCLEOTIDE SEQUENCE [LARGE SCALE GENOMIC DNA]</scope>
    <source>
        <strain evidence="18">DSM 42108</strain>
    </source>
</reference>
<dbReference type="Pfam" id="PF13244">
    <property type="entry name" value="MbhD"/>
    <property type="match status" value="1"/>
</dbReference>
<feature type="transmembrane region" description="Helical" evidence="11">
    <location>
        <begin position="641"/>
        <end position="663"/>
    </location>
</feature>
<feature type="transmembrane region" description="Helical" evidence="11">
    <location>
        <begin position="233"/>
        <end position="255"/>
    </location>
</feature>
<dbReference type="InterPro" id="IPR025383">
    <property type="entry name" value="MrpA_C/MbhD"/>
</dbReference>
<evidence type="ECO:0000313" key="18">
    <source>
        <dbReference type="Proteomes" id="UP000530234"/>
    </source>
</evidence>
<organism evidence="17 18">
    <name type="scientific">Streptomyces calidiresistens</name>
    <dbReference type="NCBI Taxonomy" id="1485586"/>
    <lineage>
        <taxon>Bacteria</taxon>
        <taxon>Bacillati</taxon>
        <taxon>Actinomycetota</taxon>
        <taxon>Actinomycetes</taxon>
        <taxon>Kitasatosporales</taxon>
        <taxon>Streptomycetaceae</taxon>
        <taxon>Streptomyces</taxon>
    </lineage>
</organism>
<dbReference type="InterPro" id="IPR007182">
    <property type="entry name" value="MnhB"/>
</dbReference>
<keyword evidence="4" id="KW-1003">Cell membrane</keyword>
<evidence type="ECO:0000259" key="13">
    <source>
        <dbReference type="Pfam" id="PF00662"/>
    </source>
</evidence>
<keyword evidence="18" id="KW-1185">Reference proteome</keyword>
<feature type="transmembrane region" description="Helical" evidence="11">
    <location>
        <begin position="736"/>
        <end position="754"/>
    </location>
</feature>
<feature type="transmembrane region" description="Helical" evidence="11">
    <location>
        <begin position="203"/>
        <end position="221"/>
    </location>
</feature>
<feature type="transmembrane region" description="Helical" evidence="11">
    <location>
        <begin position="76"/>
        <end position="96"/>
    </location>
</feature>
<dbReference type="GO" id="GO:0006811">
    <property type="term" value="P:monoatomic ion transport"/>
    <property type="evidence" value="ECO:0007669"/>
    <property type="project" value="UniProtKB-KW"/>
</dbReference>
<dbReference type="InterPro" id="IPR001516">
    <property type="entry name" value="Proton_antipo_N"/>
</dbReference>
<feature type="domain" description="NADH:quinone oxidoreductase/Mrp antiporter transmembrane" evidence="12">
    <location>
        <begin position="126"/>
        <end position="409"/>
    </location>
</feature>
<feature type="transmembrane region" description="Helical" evidence="11">
    <location>
        <begin position="675"/>
        <end position="696"/>
    </location>
</feature>
<dbReference type="Pfam" id="PF20501">
    <property type="entry name" value="MbhE"/>
    <property type="match status" value="1"/>
</dbReference>
<dbReference type="PANTHER" id="PTHR43373:SF1">
    <property type="entry name" value="NA(+)_H(+) ANTIPORTER SUBUNIT A"/>
    <property type="match status" value="1"/>
</dbReference>
<evidence type="ECO:0000256" key="7">
    <source>
        <dbReference type="ARBA" id="ARBA00023065"/>
    </source>
</evidence>
<feature type="transmembrane region" description="Helical" evidence="11">
    <location>
        <begin position="404"/>
        <end position="428"/>
    </location>
</feature>
<feature type="transmembrane region" description="Helical" evidence="11">
    <location>
        <begin position="799"/>
        <end position="819"/>
    </location>
</feature>
<evidence type="ECO:0000256" key="3">
    <source>
        <dbReference type="ARBA" id="ARBA00022449"/>
    </source>
</evidence>
<dbReference type="GO" id="GO:0005886">
    <property type="term" value="C:plasma membrane"/>
    <property type="evidence" value="ECO:0007669"/>
    <property type="project" value="UniProtKB-SubCell"/>
</dbReference>
<feature type="transmembrane region" description="Helical" evidence="11">
    <location>
        <begin position="267"/>
        <end position="289"/>
    </location>
</feature>
<feature type="transmembrane region" description="Helical" evidence="11">
    <location>
        <begin position="6"/>
        <end position="22"/>
    </location>
</feature>
<keyword evidence="2" id="KW-0813">Transport</keyword>
<dbReference type="InterPro" id="IPR050616">
    <property type="entry name" value="CPA3_Na-H_Antiporter_A"/>
</dbReference>
<feature type="transmembrane region" description="Helical" evidence="11">
    <location>
        <begin position="365"/>
        <end position="384"/>
    </location>
</feature>
<evidence type="ECO:0000259" key="16">
    <source>
        <dbReference type="Pfam" id="PF20501"/>
    </source>
</evidence>
<dbReference type="Pfam" id="PF04039">
    <property type="entry name" value="MnhB"/>
    <property type="match status" value="1"/>
</dbReference>
<feature type="transmembrane region" description="Helical" evidence="11">
    <location>
        <begin position="130"/>
        <end position="149"/>
    </location>
</feature>
<feature type="transmembrane region" description="Helical" evidence="11">
    <location>
        <begin position="618"/>
        <end position="635"/>
    </location>
</feature>
<evidence type="ECO:0000256" key="6">
    <source>
        <dbReference type="ARBA" id="ARBA00022989"/>
    </source>
</evidence>
<feature type="domain" description="NADH-Ubiquinone oxidoreductase (complex I) chain 5 N-terminal" evidence="13">
    <location>
        <begin position="66"/>
        <end position="103"/>
    </location>
</feature>
<dbReference type="InterPro" id="IPR001750">
    <property type="entry name" value="ND/Mrp_TM"/>
</dbReference>
<evidence type="ECO:0000256" key="2">
    <source>
        <dbReference type="ARBA" id="ARBA00022448"/>
    </source>
</evidence>
<evidence type="ECO:0000256" key="9">
    <source>
        <dbReference type="RuleBase" id="RU000320"/>
    </source>
</evidence>
<evidence type="ECO:0000256" key="5">
    <source>
        <dbReference type="ARBA" id="ARBA00022692"/>
    </source>
</evidence>
<evidence type="ECO:0000256" key="4">
    <source>
        <dbReference type="ARBA" id="ARBA00022475"/>
    </source>
</evidence>
<evidence type="ECO:0000259" key="15">
    <source>
        <dbReference type="Pfam" id="PF13244"/>
    </source>
</evidence>
<keyword evidence="6 11" id="KW-1133">Transmembrane helix</keyword>
<dbReference type="PANTHER" id="PTHR43373">
    <property type="entry name" value="NA(+)/H(+) ANTIPORTER SUBUNIT"/>
    <property type="match status" value="1"/>
</dbReference>